<reference evidence="2 3" key="1">
    <citation type="journal article" date="2023" name="Elife">
        <title>Identification of key yeast species and microbe-microbe interactions impacting larval growth of Drosophila in the wild.</title>
        <authorList>
            <person name="Mure A."/>
            <person name="Sugiura Y."/>
            <person name="Maeda R."/>
            <person name="Honda K."/>
            <person name="Sakurai N."/>
            <person name="Takahashi Y."/>
            <person name="Watada M."/>
            <person name="Katoh T."/>
            <person name="Gotoh A."/>
            <person name="Gotoh Y."/>
            <person name="Taniguchi I."/>
            <person name="Nakamura K."/>
            <person name="Hayashi T."/>
            <person name="Katayama T."/>
            <person name="Uemura T."/>
            <person name="Hattori Y."/>
        </authorList>
    </citation>
    <scope>NUCLEOTIDE SEQUENCE [LARGE SCALE GENOMIC DNA]</scope>
    <source>
        <strain evidence="2 3">PK-24</strain>
    </source>
</reference>
<feature type="region of interest" description="Disordered" evidence="1">
    <location>
        <begin position="66"/>
        <end position="127"/>
    </location>
</feature>
<feature type="compositionally biased region" description="Polar residues" evidence="1">
    <location>
        <begin position="108"/>
        <end position="121"/>
    </location>
</feature>
<organism evidence="2 3">
    <name type="scientific">Pichia kluyveri</name>
    <name type="common">Yeast</name>
    <dbReference type="NCBI Taxonomy" id="36015"/>
    <lineage>
        <taxon>Eukaryota</taxon>
        <taxon>Fungi</taxon>
        <taxon>Dikarya</taxon>
        <taxon>Ascomycota</taxon>
        <taxon>Saccharomycotina</taxon>
        <taxon>Pichiomycetes</taxon>
        <taxon>Pichiales</taxon>
        <taxon>Pichiaceae</taxon>
        <taxon>Pichia</taxon>
    </lineage>
</organism>
<evidence type="ECO:0000256" key="1">
    <source>
        <dbReference type="SAM" id="MobiDB-lite"/>
    </source>
</evidence>
<feature type="region of interest" description="Disordered" evidence="1">
    <location>
        <begin position="1"/>
        <end position="30"/>
    </location>
</feature>
<sequence length="150" mass="16713">MNPEATTPTTETFINENTSIAQRTKSKKPKAIVYDDSILSRTKKGVGKKNTKKKNTIVKNLEKLLQSIPSNSENSNPKPVEEEIATVSPKKSLDKTSTKTKRKDKVQNKSTIGVDTTSVRQTRSKTRSLECNKTIQNEGKQDLASRAYIC</sequence>
<comment type="caution">
    <text evidence="2">The sequence shown here is derived from an EMBL/GenBank/DDBJ whole genome shotgun (WGS) entry which is preliminary data.</text>
</comment>
<accession>A0AAV5R4Q1</accession>
<evidence type="ECO:0000313" key="2">
    <source>
        <dbReference type="EMBL" id="GMM46236.1"/>
    </source>
</evidence>
<evidence type="ECO:0000313" key="3">
    <source>
        <dbReference type="Proteomes" id="UP001378960"/>
    </source>
</evidence>
<protein>
    <submittedName>
        <fullName evidence="2">Uncharacterized protein</fullName>
    </submittedName>
</protein>
<keyword evidence="3" id="KW-1185">Reference proteome</keyword>
<proteinExistence type="predicted"/>
<dbReference type="AlphaFoldDB" id="A0AAV5R4Q1"/>
<dbReference type="Proteomes" id="UP001378960">
    <property type="component" value="Unassembled WGS sequence"/>
</dbReference>
<dbReference type="EMBL" id="BTGB01000003">
    <property type="protein sequence ID" value="GMM46236.1"/>
    <property type="molecule type" value="Genomic_DNA"/>
</dbReference>
<name>A0AAV5R4Q1_PICKL</name>
<gene>
    <name evidence="2" type="ORF">DAPK24_028110</name>
</gene>
<feature type="compositionally biased region" description="Polar residues" evidence="1">
    <location>
        <begin position="1"/>
        <end position="23"/>
    </location>
</feature>
<feature type="compositionally biased region" description="Polar residues" evidence="1">
    <location>
        <begin position="67"/>
        <end position="77"/>
    </location>
</feature>